<organism evidence="2 3">
    <name type="scientific">Aduncisulcus paluster</name>
    <dbReference type="NCBI Taxonomy" id="2918883"/>
    <lineage>
        <taxon>Eukaryota</taxon>
        <taxon>Metamonada</taxon>
        <taxon>Carpediemonas-like organisms</taxon>
        <taxon>Aduncisulcus</taxon>
    </lineage>
</organism>
<dbReference type="Proteomes" id="UP001057375">
    <property type="component" value="Unassembled WGS sequence"/>
</dbReference>
<comment type="caution">
    <text evidence="2">The sequence shown here is derived from an EMBL/GenBank/DDBJ whole genome shotgun (WGS) entry which is preliminary data.</text>
</comment>
<dbReference type="InterPro" id="IPR041577">
    <property type="entry name" value="RT_RNaseH_2"/>
</dbReference>
<dbReference type="PANTHER" id="PTHR33064">
    <property type="entry name" value="POL PROTEIN"/>
    <property type="match status" value="1"/>
</dbReference>
<dbReference type="InterPro" id="IPR051320">
    <property type="entry name" value="Viral_Replic_Matur_Polypro"/>
</dbReference>
<evidence type="ECO:0000259" key="1">
    <source>
        <dbReference type="Pfam" id="PF17919"/>
    </source>
</evidence>
<dbReference type="PANTHER" id="PTHR33064:SF37">
    <property type="entry name" value="RIBONUCLEASE H"/>
    <property type="match status" value="1"/>
</dbReference>
<proteinExistence type="predicted"/>
<dbReference type="InterPro" id="IPR043502">
    <property type="entry name" value="DNA/RNA_pol_sf"/>
</dbReference>
<dbReference type="Pfam" id="PF17919">
    <property type="entry name" value="RT_RNaseH_2"/>
    <property type="match status" value="1"/>
</dbReference>
<name>A0ABQ5KE28_9EUKA</name>
<feature type="domain" description="Reverse transcriptase/retrotransposon-derived protein RNase H-like" evidence="1">
    <location>
        <begin position="31"/>
        <end position="114"/>
    </location>
</feature>
<dbReference type="SUPFAM" id="SSF56672">
    <property type="entry name" value="DNA/RNA polymerases"/>
    <property type="match status" value="1"/>
</dbReference>
<dbReference type="EMBL" id="BQXS01009077">
    <property type="protein sequence ID" value="GKT30792.1"/>
    <property type="molecule type" value="Genomic_DNA"/>
</dbReference>
<sequence>MVNFVRDFVPRCAELCDPLYRLTAKDAAFEWNESHTKAFMEIKKAIASAVTLDFVDPKAELCVFTDASDFGVGGILLQTINDKVTPLAFESKALTSIQRRWSVYEKEAWAIVMC</sequence>
<dbReference type="InterPro" id="IPR043128">
    <property type="entry name" value="Rev_trsase/Diguanyl_cyclase"/>
</dbReference>
<accession>A0ABQ5KE28</accession>
<keyword evidence="3" id="KW-1185">Reference proteome</keyword>
<gene>
    <name evidence="2" type="ORF">ADUPG1_005641</name>
</gene>
<evidence type="ECO:0000313" key="2">
    <source>
        <dbReference type="EMBL" id="GKT30792.1"/>
    </source>
</evidence>
<dbReference type="Gene3D" id="3.30.70.270">
    <property type="match status" value="1"/>
</dbReference>
<feature type="non-terminal residue" evidence="2">
    <location>
        <position position="114"/>
    </location>
</feature>
<protein>
    <recommendedName>
        <fullName evidence="1">Reverse transcriptase/retrotransposon-derived protein RNase H-like domain-containing protein</fullName>
    </recommendedName>
</protein>
<evidence type="ECO:0000313" key="3">
    <source>
        <dbReference type="Proteomes" id="UP001057375"/>
    </source>
</evidence>
<reference evidence="2" key="1">
    <citation type="submission" date="2022-03" db="EMBL/GenBank/DDBJ databases">
        <title>Draft genome sequence of Aduncisulcus paluster, a free-living microaerophilic Fornicata.</title>
        <authorList>
            <person name="Yuyama I."/>
            <person name="Kume K."/>
            <person name="Tamura T."/>
            <person name="Inagaki Y."/>
            <person name="Hashimoto T."/>
        </authorList>
    </citation>
    <scope>NUCLEOTIDE SEQUENCE</scope>
    <source>
        <strain evidence="2">NY0171</strain>
    </source>
</reference>